<dbReference type="Pfam" id="PF02371">
    <property type="entry name" value="Transposase_20"/>
    <property type="match status" value="1"/>
</dbReference>
<dbReference type="Proteomes" id="UP000286746">
    <property type="component" value="Unassembled WGS sequence"/>
</dbReference>
<feature type="domain" description="Transposase IS116/IS110/IS902 C-terminal" evidence="1">
    <location>
        <begin position="54"/>
        <end position="140"/>
    </location>
</feature>
<evidence type="ECO:0000313" key="3">
    <source>
        <dbReference type="Proteomes" id="UP000286746"/>
    </source>
</evidence>
<dbReference type="GO" id="GO:0004803">
    <property type="term" value="F:transposase activity"/>
    <property type="evidence" value="ECO:0007669"/>
    <property type="project" value="InterPro"/>
</dbReference>
<evidence type="ECO:0000259" key="1">
    <source>
        <dbReference type="Pfam" id="PF02371"/>
    </source>
</evidence>
<dbReference type="GO" id="GO:0003677">
    <property type="term" value="F:DNA binding"/>
    <property type="evidence" value="ECO:0007669"/>
    <property type="project" value="InterPro"/>
</dbReference>
<proteinExistence type="predicted"/>
<gene>
    <name evidence="2" type="ORF">GKJPGBOP_01480</name>
</gene>
<dbReference type="InterPro" id="IPR047650">
    <property type="entry name" value="Transpos_IS110"/>
</dbReference>
<dbReference type="PANTHER" id="PTHR33055">
    <property type="entry name" value="TRANSPOSASE FOR INSERTION SEQUENCE ELEMENT IS1111A"/>
    <property type="match status" value="1"/>
</dbReference>
<accession>A0A401VXL5</accession>
<dbReference type="AlphaFoldDB" id="A0A401VXL5"/>
<dbReference type="InterPro" id="IPR003346">
    <property type="entry name" value="Transposase_20"/>
</dbReference>
<sequence>MIFYRPVMLLDPGVEEAEAIRTRHLLAALDQAVQRTDTLQRELEQRYAAHPYHQLVSRIPGIGTALGAYLLAEIGDRPGQRFGSGRSLAAYAGVAPVTWASGRTARVAFRRASSTHLRSTLHAVAFSMVSHSPGAQTYYRQRRTAGDAHATALRKLGRKIILCLYHCMATGVPYDDAVAFGYNPAVADAPTLRREKPLNEVEIVRARDMLAAPGATVTATAQALGVSQQTVYRHVLGRPRGR</sequence>
<evidence type="ECO:0000313" key="2">
    <source>
        <dbReference type="EMBL" id="GCD41823.1"/>
    </source>
</evidence>
<dbReference type="EMBL" id="BHZD01000001">
    <property type="protein sequence ID" value="GCD41823.1"/>
    <property type="molecule type" value="Genomic_DNA"/>
</dbReference>
<comment type="caution">
    <text evidence="2">The sequence shown here is derived from an EMBL/GenBank/DDBJ whole genome shotgun (WGS) entry which is preliminary data.</text>
</comment>
<protein>
    <submittedName>
        <fullName evidence="2">Mini-circle putative transposase for IS117</fullName>
    </submittedName>
</protein>
<dbReference type="Gene3D" id="1.10.10.60">
    <property type="entry name" value="Homeodomain-like"/>
    <property type="match status" value="1"/>
</dbReference>
<name>A0A401VXL5_STREY</name>
<dbReference type="PANTHER" id="PTHR33055:SF3">
    <property type="entry name" value="PUTATIVE TRANSPOSASE FOR IS117-RELATED"/>
    <property type="match status" value="1"/>
</dbReference>
<dbReference type="GO" id="GO:0006313">
    <property type="term" value="P:DNA transposition"/>
    <property type="evidence" value="ECO:0007669"/>
    <property type="project" value="InterPro"/>
</dbReference>
<keyword evidence="3" id="KW-1185">Reference proteome</keyword>
<reference evidence="2 3" key="1">
    <citation type="submission" date="2018-11" db="EMBL/GenBank/DDBJ databases">
        <title>Whole genome sequence of Streptomyces paromomycinus NBRC 15454(T).</title>
        <authorList>
            <person name="Komaki H."/>
            <person name="Tamura T."/>
        </authorList>
    </citation>
    <scope>NUCLEOTIDE SEQUENCE [LARGE SCALE GENOMIC DNA]</scope>
    <source>
        <strain evidence="2 3">NBRC 15454</strain>
    </source>
</reference>
<organism evidence="2 3">
    <name type="scientific">Streptomyces paromomycinus</name>
    <name type="common">Streptomyces rimosus subsp. paromomycinus</name>
    <dbReference type="NCBI Taxonomy" id="92743"/>
    <lineage>
        <taxon>Bacteria</taxon>
        <taxon>Bacillati</taxon>
        <taxon>Actinomycetota</taxon>
        <taxon>Actinomycetes</taxon>
        <taxon>Kitasatosporales</taxon>
        <taxon>Streptomycetaceae</taxon>
        <taxon>Streptomyces</taxon>
    </lineage>
</organism>